<dbReference type="InterPro" id="IPR002173">
    <property type="entry name" value="Carboh/pur_kinase_PfkB_CS"/>
</dbReference>
<evidence type="ECO:0000256" key="3">
    <source>
        <dbReference type="ARBA" id="ARBA00022777"/>
    </source>
</evidence>
<organism evidence="5 6">
    <name type="scientific">Candidatus Limisoma faecipullorum</name>
    <dbReference type="NCBI Taxonomy" id="2840854"/>
    <lineage>
        <taxon>Bacteria</taxon>
        <taxon>Pseudomonadati</taxon>
        <taxon>Bacteroidota</taxon>
        <taxon>Bacteroidia</taxon>
        <taxon>Bacteroidales</taxon>
        <taxon>Candidatus Limisoma</taxon>
    </lineage>
</organism>
<dbReference type="EMBL" id="JADIMC010000019">
    <property type="protein sequence ID" value="MBO8475621.1"/>
    <property type="molecule type" value="Genomic_DNA"/>
</dbReference>
<comment type="caution">
    <text evidence="5">The sequence shown here is derived from an EMBL/GenBank/DDBJ whole genome shotgun (WGS) entry which is preliminary data.</text>
</comment>
<dbReference type="PANTHER" id="PTHR43085:SF57">
    <property type="entry name" value="CARBOHYDRATE KINASE PFKB DOMAIN-CONTAINING PROTEIN"/>
    <property type="match status" value="1"/>
</dbReference>
<proteinExistence type="inferred from homology"/>
<keyword evidence="2" id="KW-0808">Transferase</keyword>
<protein>
    <submittedName>
        <fullName evidence="5">Carbohydrate kinase</fullName>
    </submittedName>
</protein>
<dbReference type="Proteomes" id="UP000823598">
    <property type="component" value="Unassembled WGS sequence"/>
</dbReference>
<keyword evidence="3 5" id="KW-0418">Kinase</keyword>
<evidence type="ECO:0000259" key="4">
    <source>
        <dbReference type="Pfam" id="PF00294"/>
    </source>
</evidence>
<dbReference type="InterPro" id="IPR050306">
    <property type="entry name" value="PfkB_Carbo_kinase"/>
</dbReference>
<dbReference type="CDD" id="cd01167">
    <property type="entry name" value="bac_FRK"/>
    <property type="match status" value="1"/>
</dbReference>
<dbReference type="InterPro" id="IPR029056">
    <property type="entry name" value="Ribokinase-like"/>
</dbReference>
<evidence type="ECO:0000256" key="1">
    <source>
        <dbReference type="ARBA" id="ARBA00010688"/>
    </source>
</evidence>
<reference evidence="5" key="2">
    <citation type="journal article" date="2021" name="PeerJ">
        <title>Extensive microbial diversity within the chicken gut microbiome revealed by metagenomics and culture.</title>
        <authorList>
            <person name="Gilroy R."/>
            <person name="Ravi A."/>
            <person name="Getino M."/>
            <person name="Pursley I."/>
            <person name="Horton D.L."/>
            <person name="Alikhan N.F."/>
            <person name="Baker D."/>
            <person name="Gharbi K."/>
            <person name="Hall N."/>
            <person name="Watson M."/>
            <person name="Adriaenssens E.M."/>
            <person name="Foster-Nyarko E."/>
            <person name="Jarju S."/>
            <person name="Secka A."/>
            <person name="Antonio M."/>
            <person name="Oren A."/>
            <person name="Chaudhuri R.R."/>
            <person name="La Ragione R."/>
            <person name="Hildebrand F."/>
            <person name="Pallen M.J."/>
        </authorList>
    </citation>
    <scope>NUCLEOTIDE SEQUENCE</scope>
    <source>
        <strain evidence="5">6919</strain>
    </source>
</reference>
<reference evidence="5" key="1">
    <citation type="submission" date="2020-10" db="EMBL/GenBank/DDBJ databases">
        <authorList>
            <person name="Gilroy R."/>
        </authorList>
    </citation>
    <scope>NUCLEOTIDE SEQUENCE</scope>
    <source>
        <strain evidence="5">6919</strain>
    </source>
</reference>
<dbReference type="PROSITE" id="PS00583">
    <property type="entry name" value="PFKB_KINASES_1"/>
    <property type="match status" value="1"/>
</dbReference>
<dbReference type="Gene3D" id="3.40.1190.20">
    <property type="match status" value="1"/>
</dbReference>
<evidence type="ECO:0000256" key="2">
    <source>
        <dbReference type="ARBA" id="ARBA00022679"/>
    </source>
</evidence>
<evidence type="ECO:0000313" key="6">
    <source>
        <dbReference type="Proteomes" id="UP000823598"/>
    </source>
</evidence>
<dbReference type="InterPro" id="IPR011611">
    <property type="entry name" value="PfkB_dom"/>
</dbReference>
<comment type="similarity">
    <text evidence="1">Belongs to the carbohydrate kinase PfkB family.</text>
</comment>
<dbReference type="GO" id="GO:0016301">
    <property type="term" value="F:kinase activity"/>
    <property type="evidence" value="ECO:0007669"/>
    <property type="project" value="UniProtKB-KW"/>
</dbReference>
<gene>
    <name evidence="5" type="ORF">IAB88_01350</name>
</gene>
<evidence type="ECO:0000313" key="5">
    <source>
        <dbReference type="EMBL" id="MBO8475621.1"/>
    </source>
</evidence>
<dbReference type="SUPFAM" id="SSF53613">
    <property type="entry name" value="Ribokinase-like"/>
    <property type="match status" value="1"/>
</dbReference>
<dbReference type="PANTHER" id="PTHR43085">
    <property type="entry name" value="HEXOKINASE FAMILY MEMBER"/>
    <property type="match status" value="1"/>
</dbReference>
<accession>A0A9D9NJB4</accession>
<feature type="domain" description="Carbohydrate kinase PfkB" evidence="4">
    <location>
        <begin position="20"/>
        <end position="287"/>
    </location>
</feature>
<dbReference type="AlphaFoldDB" id="A0A9D9NJB4"/>
<name>A0A9D9NJB4_9BACT</name>
<sequence>MKNIITGIGEALWDILPEGKKIGGAPANFAYHCSQFGYESYVASAVGNDLLGDEIINALQSSGLKQEIARVDYPTGTVKVVLDSKGIPTYDICENVAWDNIAFTQQLKALARHTTAVCLGSLAQRSPISRKAIRQFLSAMPDNGLKIFDINLRQKYYSKQIIEESLKECNILKINDEELIILNNIFGYKDLEIQENCNKIIQDFKLKEIIVTCGAKGSYVASAEGTFNFEPTPKIKVADTVGAGDSFTAAYCSATLAGKNCIEAHKLAVEVSSYVCTCNGAMPKLPKHLIEKIR</sequence>
<dbReference type="Pfam" id="PF00294">
    <property type="entry name" value="PfkB"/>
    <property type="match status" value="1"/>
</dbReference>